<evidence type="ECO:0000313" key="3">
    <source>
        <dbReference type="Proteomes" id="UP000308730"/>
    </source>
</evidence>
<dbReference type="AlphaFoldDB" id="A0A4S4M176"/>
<dbReference type="OrthoDB" id="5370359at2759"/>
<organism evidence="2 3">
    <name type="scientific">Antrodiella citrinella</name>
    <dbReference type="NCBI Taxonomy" id="2447956"/>
    <lineage>
        <taxon>Eukaryota</taxon>
        <taxon>Fungi</taxon>
        <taxon>Dikarya</taxon>
        <taxon>Basidiomycota</taxon>
        <taxon>Agaricomycotina</taxon>
        <taxon>Agaricomycetes</taxon>
        <taxon>Polyporales</taxon>
        <taxon>Steccherinaceae</taxon>
        <taxon>Antrodiella</taxon>
    </lineage>
</organism>
<feature type="region of interest" description="Disordered" evidence="1">
    <location>
        <begin position="1"/>
        <end position="21"/>
    </location>
</feature>
<dbReference type="EMBL" id="SGPM01000575">
    <property type="protein sequence ID" value="THH18764.1"/>
    <property type="molecule type" value="Genomic_DNA"/>
</dbReference>
<accession>A0A4S4M176</accession>
<name>A0A4S4M176_9APHY</name>
<keyword evidence="3" id="KW-1185">Reference proteome</keyword>
<proteinExistence type="predicted"/>
<sequence>MSTGTKRKSTGIAGSSKKARISDVNPHAPAIALVNSILANAENFEISDDDAVIRNELLHLAQYARALEGQVATSGGVGQTGSSKSPEEIADAVEKLRRAAVAGIKKHMSWKPSCNSGTAKWTYDGVCTDPVIFGALMGLDGPPTWKQKKFSVDDFESLFGEVTGSVRYVFSDTGFFIKED</sequence>
<reference evidence="2 3" key="1">
    <citation type="submission" date="2019-02" db="EMBL/GenBank/DDBJ databases">
        <title>Genome sequencing of the rare red list fungi Antrodiella citrinella (Flaviporus citrinellus).</title>
        <authorList>
            <person name="Buettner E."/>
            <person name="Kellner H."/>
        </authorList>
    </citation>
    <scope>NUCLEOTIDE SEQUENCE [LARGE SCALE GENOMIC DNA]</scope>
    <source>
        <strain evidence="2 3">DSM 108506</strain>
    </source>
</reference>
<evidence type="ECO:0000256" key="1">
    <source>
        <dbReference type="SAM" id="MobiDB-lite"/>
    </source>
</evidence>
<gene>
    <name evidence="2" type="ORF">EUX98_g8902</name>
</gene>
<protein>
    <submittedName>
        <fullName evidence="2">Uncharacterized protein</fullName>
    </submittedName>
</protein>
<evidence type="ECO:0000313" key="2">
    <source>
        <dbReference type="EMBL" id="THH18764.1"/>
    </source>
</evidence>
<dbReference type="Proteomes" id="UP000308730">
    <property type="component" value="Unassembled WGS sequence"/>
</dbReference>
<comment type="caution">
    <text evidence="2">The sequence shown here is derived from an EMBL/GenBank/DDBJ whole genome shotgun (WGS) entry which is preliminary data.</text>
</comment>